<evidence type="ECO:0000256" key="8">
    <source>
        <dbReference type="ARBA" id="ARBA00034111"/>
    </source>
</evidence>
<dbReference type="Gene3D" id="3.30.710.10">
    <property type="entry name" value="Potassium Channel Kv1.1, Chain A"/>
    <property type="match status" value="1"/>
</dbReference>
<dbReference type="GO" id="GO:0045211">
    <property type="term" value="C:postsynaptic membrane"/>
    <property type="evidence" value="ECO:0007669"/>
    <property type="project" value="UniProtKB-SubCell"/>
</dbReference>
<dbReference type="Pfam" id="PF02214">
    <property type="entry name" value="BTB_2"/>
    <property type="match status" value="1"/>
</dbReference>
<dbReference type="EMBL" id="JARQWQ010000113">
    <property type="protein sequence ID" value="KAK2550219.1"/>
    <property type="molecule type" value="Genomic_DNA"/>
</dbReference>
<dbReference type="SMART" id="SM00225">
    <property type="entry name" value="BTB"/>
    <property type="match status" value="1"/>
</dbReference>
<evidence type="ECO:0000259" key="10">
    <source>
        <dbReference type="PROSITE" id="PS50097"/>
    </source>
</evidence>
<dbReference type="CDD" id="cd22204">
    <property type="entry name" value="H1_KCTD12-like"/>
    <property type="match status" value="1"/>
</dbReference>
<comment type="subcellular location">
    <subcellularLocation>
        <location evidence="7">Postsynaptic cell membrane</location>
    </subcellularLocation>
    <subcellularLocation>
        <location evidence="8">Presynaptic cell membrane</location>
    </subcellularLocation>
</comment>
<dbReference type="Proteomes" id="UP001249851">
    <property type="component" value="Unassembled WGS sequence"/>
</dbReference>
<feature type="domain" description="BTB" evidence="10">
    <location>
        <begin position="12"/>
        <end position="81"/>
    </location>
</feature>
<evidence type="ECO:0000256" key="5">
    <source>
        <dbReference type="ARBA" id="ARBA00023257"/>
    </source>
</evidence>
<evidence type="ECO:0000313" key="11">
    <source>
        <dbReference type="EMBL" id="KAK2550219.1"/>
    </source>
</evidence>
<name>A0AAD9UU99_ACRCE</name>
<keyword evidence="5" id="KW-0628">Postsynaptic cell membrane</keyword>
<organism evidence="11 12">
    <name type="scientific">Acropora cervicornis</name>
    <name type="common">Staghorn coral</name>
    <dbReference type="NCBI Taxonomy" id="6130"/>
    <lineage>
        <taxon>Eukaryota</taxon>
        <taxon>Metazoa</taxon>
        <taxon>Cnidaria</taxon>
        <taxon>Anthozoa</taxon>
        <taxon>Hexacorallia</taxon>
        <taxon>Scleractinia</taxon>
        <taxon>Astrocoeniina</taxon>
        <taxon>Acroporidae</taxon>
        <taxon>Acropora</taxon>
    </lineage>
</organism>
<keyword evidence="12" id="KW-1185">Reference proteome</keyword>
<accession>A0AAD9UU99</accession>
<evidence type="ECO:0000256" key="1">
    <source>
        <dbReference type="ARBA" id="ARBA00022475"/>
    </source>
</evidence>
<dbReference type="Pfam" id="PF23110">
    <property type="entry name" value="H1_KCTD8_12_16"/>
    <property type="match status" value="1"/>
</dbReference>
<keyword evidence="2" id="KW-0597">Phosphoprotein</keyword>
<dbReference type="PANTHER" id="PTHR14499">
    <property type="entry name" value="POTASSIUM CHANNEL TETRAMERIZATION DOMAIN-CONTAINING"/>
    <property type="match status" value="1"/>
</dbReference>
<dbReference type="InterPro" id="IPR011333">
    <property type="entry name" value="SKP1/BTB/POZ_sf"/>
</dbReference>
<sequence>MSSSHHNRLFPENIELNVGGKYFSTSVLTLTRESDSLLGRIFSGRQTVNKDESGKYFIDRDGLLFRYILDFLRTNQLNLPKDFQEIARLKIEAEFFEIKSLQMQLDLYNRARKRAETIHNELFGYLTLHIRGTYAFGRTGQVEVNFRKLQRIVVCGRVCLCREVFGETLNESRETNPEVNRYTNRFYLKHNYVEKAFKRLHDCDFKLVSSSGGKCWNTSDGAKSDEDKWDHFTIHVFLRG</sequence>
<evidence type="ECO:0000256" key="6">
    <source>
        <dbReference type="ARBA" id="ARBA00023273"/>
    </source>
</evidence>
<keyword evidence="4" id="KW-0472">Membrane</keyword>
<keyword evidence="6" id="KW-0966">Cell projection</keyword>
<keyword evidence="3" id="KW-0770">Synapse</keyword>
<dbReference type="PROSITE" id="PS50097">
    <property type="entry name" value="BTB"/>
    <property type="match status" value="1"/>
</dbReference>
<evidence type="ECO:0000256" key="3">
    <source>
        <dbReference type="ARBA" id="ARBA00023018"/>
    </source>
</evidence>
<evidence type="ECO:0000256" key="4">
    <source>
        <dbReference type="ARBA" id="ARBA00023136"/>
    </source>
</evidence>
<gene>
    <name evidence="11" type="ORF">P5673_029088</name>
</gene>
<dbReference type="SUPFAM" id="SSF54695">
    <property type="entry name" value="POZ domain"/>
    <property type="match status" value="1"/>
</dbReference>
<evidence type="ECO:0000256" key="2">
    <source>
        <dbReference type="ARBA" id="ARBA00022553"/>
    </source>
</evidence>
<evidence type="ECO:0000256" key="9">
    <source>
        <dbReference type="ARBA" id="ARBA00057758"/>
    </source>
</evidence>
<dbReference type="AlphaFoldDB" id="A0AAD9UU99"/>
<protein>
    <submittedName>
        <fullName evidence="11">BTB/POZ domain-containing protein KCTD16</fullName>
    </submittedName>
</protein>
<dbReference type="InterPro" id="IPR003131">
    <property type="entry name" value="T1-type_BTB"/>
</dbReference>
<reference evidence="11" key="2">
    <citation type="journal article" date="2023" name="Science">
        <title>Genomic signatures of disease resistance in endangered staghorn corals.</title>
        <authorList>
            <person name="Vollmer S.V."/>
            <person name="Selwyn J.D."/>
            <person name="Despard B.A."/>
            <person name="Roesel C.L."/>
        </authorList>
    </citation>
    <scope>NUCLEOTIDE SEQUENCE</scope>
    <source>
        <strain evidence="11">K2</strain>
    </source>
</reference>
<dbReference type="GO" id="GO:0051260">
    <property type="term" value="P:protein homooligomerization"/>
    <property type="evidence" value="ECO:0007669"/>
    <property type="project" value="InterPro"/>
</dbReference>
<comment type="caution">
    <text evidence="11">The sequence shown here is derived from an EMBL/GenBank/DDBJ whole genome shotgun (WGS) entry which is preliminary data.</text>
</comment>
<reference evidence="11" key="1">
    <citation type="journal article" date="2023" name="G3 (Bethesda)">
        <title>Whole genome assembly and annotation of the endangered Caribbean coral Acropora cervicornis.</title>
        <authorList>
            <person name="Selwyn J.D."/>
            <person name="Vollmer S.V."/>
        </authorList>
    </citation>
    <scope>NUCLEOTIDE SEQUENCE</scope>
    <source>
        <strain evidence="11">K2</strain>
    </source>
</reference>
<dbReference type="InterPro" id="IPR000210">
    <property type="entry name" value="BTB/POZ_dom"/>
</dbReference>
<comment type="function">
    <text evidence="9">Auxiliary subunit of GABA-B receptors that determine the pharmacology and kinetics of the receptor response. Increases agonist potency and markedly alter the G-protein signaling of the receptors by accelerating onset and promoting desensitization.</text>
</comment>
<evidence type="ECO:0000256" key="7">
    <source>
        <dbReference type="ARBA" id="ARBA00034100"/>
    </source>
</evidence>
<evidence type="ECO:0000313" key="12">
    <source>
        <dbReference type="Proteomes" id="UP001249851"/>
    </source>
</evidence>
<dbReference type="PANTHER" id="PTHR14499:SF136">
    <property type="entry name" value="GH08630P"/>
    <property type="match status" value="1"/>
</dbReference>
<dbReference type="GO" id="GO:0042734">
    <property type="term" value="C:presynaptic membrane"/>
    <property type="evidence" value="ECO:0007669"/>
    <property type="project" value="UniProtKB-SubCell"/>
</dbReference>
<proteinExistence type="predicted"/>
<dbReference type="InterPro" id="IPR057093">
    <property type="entry name" value="H1_KCTD8_12_16"/>
</dbReference>
<keyword evidence="1" id="KW-1003">Cell membrane</keyword>